<dbReference type="EC" id="5.3.1.8" evidence="4"/>
<keyword evidence="1" id="KW-0479">Metal-binding</keyword>
<organism evidence="4">
    <name type="scientific">hydrothermal vent metagenome</name>
    <dbReference type="NCBI Taxonomy" id="652676"/>
    <lineage>
        <taxon>unclassified sequences</taxon>
        <taxon>metagenomes</taxon>
        <taxon>ecological metagenomes</taxon>
    </lineage>
</organism>
<gene>
    <name evidence="4" type="ORF">MNBD_BACTEROID07-1044</name>
</gene>
<dbReference type="InterPro" id="IPR011051">
    <property type="entry name" value="RmlC_Cupin_sf"/>
</dbReference>
<sequence>MNALYPLKFQPVFKDKIWGGHKIKEVLGMDYGKLPNCGEAWVVSGVEGNPTLVKNGFLAGNELNELVSVYMGDLVGDDVYDKFGDEFPLLIKYIDANDWLSIQVHPDDELAAKRKIGRGKTEMWYIMEAEKESELISGFSKKVDKETYQKYLAESRLKEILNFEKVKKGDVFFIPAGRVHALGPGILLAEIQQTSDTTYRIYDWDRIDASGMKRELHTKEALDAIDFEVADEYKTRYKPKKNKTVSLVQCPQFTTNLLEYDQAMSKDFEEIDSFVIYMGVEGNSHLKWEGGVEEIAPGEAVVIPNVINNIELKPTGKAKLLEIYLV</sequence>
<dbReference type="InterPro" id="IPR046457">
    <property type="entry name" value="PMI_typeI_cat"/>
</dbReference>
<name>A0A3B0VDW1_9ZZZZ</name>
<dbReference type="GO" id="GO:0005975">
    <property type="term" value="P:carbohydrate metabolic process"/>
    <property type="evidence" value="ECO:0007669"/>
    <property type="project" value="InterPro"/>
</dbReference>
<dbReference type="PIRSF" id="PIRSF036894">
    <property type="entry name" value="PMI_Firm_short"/>
    <property type="match status" value="1"/>
</dbReference>
<dbReference type="SUPFAM" id="SSF51182">
    <property type="entry name" value="RmlC-like cupins"/>
    <property type="match status" value="1"/>
</dbReference>
<dbReference type="AlphaFoldDB" id="A0A3B0VDW1"/>
<dbReference type="Gene3D" id="2.60.120.10">
    <property type="entry name" value="Jelly Rolls"/>
    <property type="match status" value="2"/>
</dbReference>
<dbReference type="InterPro" id="IPR014710">
    <property type="entry name" value="RmlC-like_jellyroll"/>
</dbReference>
<dbReference type="EMBL" id="UOET01000483">
    <property type="protein sequence ID" value="VAW30176.1"/>
    <property type="molecule type" value="Genomic_DNA"/>
</dbReference>
<keyword evidence="4" id="KW-0413">Isomerase</keyword>
<dbReference type="InterPro" id="IPR014628">
    <property type="entry name" value="Man6P_isomerase_Firm_short"/>
</dbReference>
<evidence type="ECO:0000259" key="3">
    <source>
        <dbReference type="Pfam" id="PF20511"/>
    </source>
</evidence>
<evidence type="ECO:0000256" key="2">
    <source>
        <dbReference type="ARBA" id="ARBA00022833"/>
    </source>
</evidence>
<keyword evidence="2" id="KW-0862">Zinc</keyword>
<dbReference type="PANTHER" id="PTHR42742:SF3">
    <property type="entry name" value="FRUCTOKINASE"/>
    <property type="match status" value="1"/>
</dbReference>
<reference evidence="4" key="1">
    <citation type="submission" date="2018-06" db="EMBL/GenBank/DDBJ databases">
        <authorList>
            <person name="Zhirakovskaya E."/>
        </authorList>
    </citation>
    <scope>NUCLEOTIDE SEQUENCE</scope>
</reference>
<dbReference type="CDD" id="cd07010">
    <property type="entry name" value="cupin_PMI_type_I_N_bac"/>
    <property type="match status" value="1"/>
</dbReference>
<dbReference type="InterPro" id="IPR051804">
    <property type="entry name" value="Carb_Metab_Reg_Kinase/Isom"/>
</dbReference>
<protein>
    <submittedName>
        <fullName evidence="4">Mannose-6-phosphate isomerase</fullName>
        <ecNumber evidence="4">5.3.1.8</ecNumber>
    </submittedName>
</protein>
<dbReference type="GO" id="GO:0008270">
    <property type="term" value="F:zinc ion binding"/>
    <property type="evidence" value="ECO:0007669"/>
    <property type="project" value="InterPro"/>
</dbReference>
<dbReference type="PANTHER" id="PTHR42742">
    <property type="entry name" value="TRANSCRIPTIONAL REPRESSOR MPRA"/>
    <property type="match status" value="1"/>
</dbReference>
<dbReference type="Pfam" id="PF20511">
    <property type="entry name" value="PMI_typeI_cat"/>
    <property type="match status" value="1"/>
</dbReference>
<evidence type="ECO:0000256" key="1">
    <source>
        <dbReference type="ARBA" id="ARBA00022723"/>
    </source>
</evidence>
<evidence type="ECO:0000313" key="4">
    <source>
        <dbReference type="EMBL" id="VAW30176.1"/>
    </source>
</evidence>
<dbReference type="GO" id="GO:0004476">
    <property type="term" value="F:mannose-6-phosphate isomerase activity"/>
    <property type="evidence" value="ECO:0007669"/>
    <property type="project" value="UniProtKB-EC"/>
</dbReference>
<proteinExistence type="predicted"/>
<feature type="domain" description="Phosphomannose isomerase type I catalytic" evidence="3">
    <location>
        <begin position="7"/>
        <end position="114"/>
    </location>
</feature>
<accession>A0A3B0VDW1</accession>